<evidence type="ECO:0000313" key="4">
    <source>
        <dbReference type="EMBL" id="ROO90480.1"/>
    </source>
</evidence>
<dbReference type="PANTHER" id="PTHR31544:SF2">
    <property type="entry name" value="AIG2-LIKE PROTEIN D"/>
    <property type="match status" value="1"/>
</dbReference>
<dbReference type="InterPro" id="IPR036568">
    <property type="entry name" value="GGCT-like_sf"/>
</dbReference>
<reference evidence="4 5" key="1">
    <citation type="submission" date="2018-11" db="EMBL/GenBank/DDBJ databases">
        <title>Sequencing the genomes of 1000 actinobacteria strains.</title>
        <authorList>
            <person name="Klenk H.-P."/>
        </authorList>
    </citation>
    <scope>NUCLEOTIDE SEQUENCE [LARGE SCALE GENOMIC DNA]</scope>
    <source>
        <strain evidence="4 5">DSM 44254</strain>
    </source>
</reference>
<accession>A0A3N1DAF5</accession>
<feature type="domain" description="Gamma-glutamylcyclotransferase AIG2-like" evidence="3">
    <location>
        <begin position="4"/>
        <end position="98"/>
    </location>
</feature>
<sequence length="136" mass="14866">MPDLFVYGTLRFPEILEALLGRVPRLSPASADGWRVAALPGLAYPGLVRAEGRAEGLVVEGLAEAELEILHAYEDDDYTVETVPLTDGRRALAYVWRHAALPDAWDPAAFDVAAWVPVCVAFRAELPRDRAPREAG</sequence>
<evidence type="ECO:0000259" key="3">
    <source>
        <dbReference type="Pfam" id="PF06094"/>
    </source>
</evidence>
<comment type="caution">
    <text evidence="4">The sequence shown here is derived from an EMBL/GenBank/DDBJ whole genome shotgun (WGS) entry which is preliminary data.</text>
</comment>
<gene>
    <name evidence="4" type="ORF">EDD29_8207</name>
</gene>
<dbReference type="InterPro" id="IPR013024">
    <property type="entry name" value="GGCT-like"/>
</dbReference>
<keyword evidence="1 4" id="KW-0808">Transferase</keyword>
<evidence type="ECO:0000313" key="5">
    <source>
        <dbReference type="Proteomes" id="UP000272400"/>
    </source>
</evidence>
<dbReference type="Proteomes" id="UP000272400">
    <property type="component" value="Unassembled WGS sequence"/>
</dbReference>
<dbReference type="CDD" id="cd06661">
    <property type="entry name" value="GGCT_like"/>
    <property type="match status" value="1"/>
</dbReference>
<dbReference type="Pfam" id="PF06094">
    <property type="entry name" value="GGACT"/>
    <property type="match status" value="1"/>
</dbReference>
<keyword evidence="5" id="KW-1185">Reference proteome</keyword>
<dbReference type="Gene3D" id="3.10.490.10">
    <property type="entry name" value="Gamma-glutamyl cyclotransferase-like"/>
    <property type="match status" value="1"/>
</dbReference>
<dbReference type="RefSeq" id="WP_123670995.1">
    <property type="nucleotide sequence ID" value="NZ_RJKE01000001.1"/>
</dbReference>
<dbReference type="PANTHER" id="PTHR31544">
    <property type="entry name" value="AIG2-LIKE PROTEIN D"/>
    <property type="match status" value="1"/>
</dbReference>
<evidence type="ECO:0000256" key="1">
    <source>
        <dbReference type="ARBA" id="ARBA00022679"/>
    </source>
</evidence>
<dbReference type="InterPro" id="IPR009288">
    <property type="entry name" value="AIG2-like_dom"/>
</dbReference>
<dbReference type="OrthoDB" id="4227186at2"/>
<dbReference type="GO" id="GO:0016740">
    <property type="term" value="F:transferase activity"/>
    <property type="evidence" value="ECO:0007669"/>
    <property type="project" value="UniProtKB-KW"/>
</dbReference>
<organism evidence="4 5">
    <name type="scientific">Actinocorallia herbida</name>
    <dbReference type="NCBI Taxonomy" id="58109"/>
    <lineage>
        <taxon>Bacteria</taxon>
        <taxon>Bacillati</taxon>
        <taxon>Actinomycetota</taxon>
        <taxon>Actinomycetes</taxon>
        <taxon>Streptosporangiales</taxon>
        <taxon>Thermomonosporaceae</taxon>
        <taxon>Actinocorallia</taxon>
    </lineage>
</organism>
<proteinExistence type="predicted"/>
<evidence type="ECO:0000256" key="2">
    <source>
        <dbReference type="ARBA" id="ARBA00030602"/>
    </source>
</evidence>
<dbReference type="EMBL" id="RJKE01000001">
    <property type="protein sequence ID" value="ROO90480.1"/>
    <property type="molecule type" value="Genomic_DNA"/>
</dbReference>
<dbReference type="AlphaFoldDB" id="A0A3N1DAF5"/>
<protein>
    <recommendedName>
        <fullName evidence="2">Putative gamma-glutamylcyclotransferase</fullName>
    </recommendedName>
</protein>
<dbReference type="InterPro" id="IPR045038">
    <property type="entry name" value="AIG2-like"/>
</dbReference>
<dbReference type="SUPFAM" id="SSF110857">
    <property type="entry name" value="Gamma-glutamyl cyclotransferase-like"/>
    <property type="match status" value="1"/>
</dbReference>
<name>A0A3N1DAF5_9ACTN</name>